<dbReference type="OrthoDB" id="5451596at2"/>
<evidence type="ECO:0000259" key="1">
    <source>
        <dbReference type="Pfam" id="PF16561"/>
    </source>
</evidence>
<keyword evidence="3" id="KW-1185">Reference proteome</keyword>
<proteinExistence type="predicted"/>
<accession>A0A1H3B3A3</accession>
<name>A0A1H3B3A3_9FLAO</name>
<keyword evidence="2" id="KW-0808">Transferase</keyword>
<organism evidence="2 3">
    <name type="scientific">Lutibacter oricola</name>
    <dbReference type="NCBI Taxonomy" id="762486"/>
    <lineage>
        <taxon>Bacteria</taxon>
        <taxon>Pseudomonadati</taxon>
        <taxon>Bacteroidota</taxon>
        <taxon>Flavobacteriia</taxon>
        <taxon>Flavobacteriales</taxon>
        <taxon>Flavobacteriaceae</taxon>
        <taxon>Lutibacter</taxon>
    </lineage>
</organism>
<keyword evidence="2" id="KW-0418">Kinase</keyword>
<dbReference type="InterPro" id="IPR013783">
    <property type="entry name" value="Ig-like_fold"/>
</dbReference>
<dbReference type="AlphaFoldDB" id="A0A1H3B3A3"/>
<dbReference type="STRING" id="762486.SAMN05444411_1052"/>
<dbReference type="CDD" id="cd07184">
    <property type="entry name" value="E_set_Isoamylase_like_N"/>
    <property type="match status" value="1"/>
</dbReference>
<sequence>MSLKKQFLKSKPVCKVTFSLTKDEANAAEKVQLLGEFNQWKIEEAVELKKYKNGSFKATVDLPIENEFQFKYLIDGAVWSNDVAADKYVNNGITAEDNSVVVI</sequence>
<dbReference type="SUPFAM" id="SSF81296">
    <property type="entry name" value="E set domains"/>
    <property type="match status" value="1"/>
</dbReference>
<dbReference type="GO" id="GO:0016301">
    <property type="term" value="F:kinase activity"/>
    <property type="evidence" value="ECO:0007669"/>
    <property type="project" value="UniProtKB-KW"/>
</dbReference>
<evidence type="ECO:0000313" key="2">
    <source>
        <dbReference type="EMBL" id="SDX36121.1"/>
    </source>
</evidence>
<reference evidence="2 3" key="1">
    <citation type="submission" date="2016-10" db="EMBL/GenBank/DDBJ databases">
        <authorList>
            <person name="de Groot N.N."/>
        </authorList>
    </citation>
    <scope>NUCLEOTIDE SEQUENCE [LARGE SCALE GENOMIC DNA]</scope>
    <source>
        <strain evidence="2 3">DSM 24956</strain>
    </source>
</reference>
<protein>
    <submittedName>
        <fullName evidence="2">Glycogen recognition site of AMP-activated protein kinase</fullName>
    </submittedName>
</protein>
<dbReference type="Gene3D" id="2.60.40.10">
    <property type="entry name" value="Immunoglobulins"/>
    <property type="match status" value="1"/>
</dbReference>
<gene>
    <name evidence="2" type="ORF">SAMN05444411_1052</name>
</gene>
<evidence type="ECO:0000313" key="3">
    <source>
        <dbReference type="Proteomes" id="UP000199595"/>
    </source>
</evidence>
<dbReference type="Pfam" id="PF16561">
    <property type="entry name" value="AMPK1_CBM"/>
    <property type="match status" value="1"/>
</dbReference>
<feature type="domain" description="AMP-activated protein kinase glycogen-binding" evidence="1">
    <location>
        <begin position="27"/>
        <end position="81"/>
    </location>
</feature>
<dbReference type="InterPro" id="IPR014756">
    <property type="entry name" value="Ig_E-set"/>
</dbReference>
<dbReference type="InterPro" id="IPR032640">
    <property type="entry name" value="AMPK1_CBM"/>
</dbReference>
<dbReference type="Proteomes" id="UP000199595">
    <property type="component" value="Unassembled WGS sequence"/>
</dbReference>
<dbReference type="EMBL" id="FNNJ01000005">
    <property type="protein sequence ID" value="SDX36121.1"/>
    <property type="molecule type" value="Genomic_DNA"/>
</dbReference>